<geneLocation type="mitochondrion" evidence="1"/>
<protein>
    <submittedName>
        <fullName evidence="1">Uncharacterized protein</fullName>
    </submittedName>
</protein>
<evidence type="ECO:0000313" key="1">
    <source>
        <dbReference type="EMBL" id="QHR90040.1"/>
    </source>
</evidence>
<dbReference type="AlphaFoldDB" id="A0A6B9XPW7"/>
<organism evidence="1">
    <name type="scientific">Picea sitchensis</name>
    <name type="common">Sitka spruce</name>
    <name type="synonym">Pinus sitchensis</name>
    <dbReference type="NCBI Taxonomy" id="3332"/>
    <lineage>
        <taxon>Eukaryota</taxon>
        <taxon>Viridiplantae</taxon>
        <taxon>Streptophyta</taxon>
        <taxon>Embryophyta</taxon>
        <taxon>Tracheophyta</taxon>
        <taxon>Spermatophyta</taxon>
        <taxon>Pinopsida</taxon>
        <taxon>Pinidae</taxon>
        <taxon>Conifers I</taxon>
        <taxon>Pinales</taxon>
        <taxon>Pinaceae</taxon>
        <taxon>Picea</taxon>
    </lineage>
</organism>
<sequence length="57" mass="6083">MFMEGKESQKRTYEAQSSIKKHTSLKDNLLVNLIPLLFQIPSSSTQQGVSSAGGGGG</sequence>
<keyword evidence="1" id="KW-0496">Mitochondrion</keyword>
<accession>A0A6B9XPW7</accession>
<reference evidence="1" key="1">
    <citation type="submission" date="2019-03" db="EMBL/GenBank/DDBJ databases">
        <title>Largest Complete Mitochondrial Genome of a Gymnosperm, Sitka Spruce (Picea sitchensis), Indicates Complex Physical Structure.</title>
        <authorList>
            <person name="Jackman S.D."/>
            <person name="Coombe L."/>
            <person name="Warren R."/>
            <person name="Kirk H."/>
            <person name="Trinh E."/>
            <person name="McLeod T."/>
            <person name="Pleasance S."/>
            <person name="Pandoh P."/>
            <person name="Zhao Y."/>
            <person name="Coope R."/>
            <person name="Bousquet J."/>
            <person name="Bohlmann J.C."/>
            <person name="Jones S.J.M."/>
            <person name="Birol I."/>
        </authorList>
    </citation>
    <scope>NUCLEOTIDE SEQUENCE</scope>
    <source>
        <strain evidence="1">Q903</strain>
    </source>
</reference>
<gene>
    <name evidence="1" type="primary">orf04086</name>
    <name evidence="1" type="ORF">Q903MT_gene4063</name>
</gene>
<proteinExistence type="predicted"/>
<dbReference type="EMBL" id="MK697699">
    <property type="protein sequence ID" value="QHR90040.1"/>
    <property type="molecule type" value="Genomic_DNA"/>
</dbReference>
<name>A0A6B9XPW7_PICSI</name>